<sequence>MKKEPGWPYWAGLAVMLFGAGAAWSPLFSNAITSAKTVFEVVSYISTAVAGVAAVATLFAWKRQFLTQDHYSGVKRLRVAYWGLRKISTLLTDYAFYHSAWEGAQEKGGEVNEVLSQKLDESYAEWASAQAAYLNAWLDVSASFSDRSELDKYSPYEIKKIYPGFKNKVRQAAFVSDDVFAACCSVASKEKLALDEYFLVGDKLIVDLMKGAID</sequence>
<keyword evidence="1" id="KW-0472">Membrane</keyword>
<evidence type="ECO:0000256" key="1">
    <source>
        <dbReference type="SAM" id="Phobius"/>
    </source>
</evidence>
<accession>A0A1I5PY65</accession>
<dbReference type="Proteomes" id="UP000243084">
    <property type="component" value="Unassembled WGS sequence"/>
</dbReference>
<reference evidence="3" key="1">
    <citation type="submission" date="2016-10" db="EMBL/GenBank/DDBJ databases">
        <authorList>
            <person name="Varghese N."/>
            <person name="Submissions S."/>
        </authorList>
    </citation>
    <scope>NUCLEOTIDE SEQUENCE [LARGE SCALE GENOMIC DNA]</scope>
    <source>
        <strain evidence="3">JCM 18195</strain>
    </source>
</reference>
<keyword evidence="3" id="KW-1185">Reference proteome</keyword>
<gene>
    <name evidence="2" type="ORF">SAMN05216229_10279</name>
</gene>
<keyword evidence="1" id="KW-0812">Transmembrane</keyword>
<keyword evidence="1" id="KW-1133">Transmembrane helix</keyword>
<dbReference type="EMBL" id="FOXM01000002">
    <property type="protein sequence ID" value="SFP38566.1"/>
    <property type="molecule type" value="Genomic_DNA"/>
</dbReference>
<protein>
    <submittedName>
        <fullName evidence="2">Uncharacterized protein</fullName>
    </submittedName>
</protein>
<evidence type="ECO:0000313" key="3">
    <source>
        <dbReference type="Proteomes" id="UP000243084"/>
    </source>
</evidence>
<feature type="transmembrane region" description="Helical" evidence="1">
    <location>
        <begin position="41"/>
        <end position="61"/>
    </location>
</feature>
<proteinExistence type="predicted"/>
<name>A0A1I5PY65_9GAMM</name>
<dbReference type="AlphaFoldDB" id="A0A1I5PY65"/>
<evidence type="ECO:0000313" key="2">
    <source>
        <dbReference type="EMBL" id="SFP38566.1"/>
    </source>
</evidence>
<dbReference type="RefSeq" id="WP_139231001.1">
    <property type="nucleotide sequence ID" value="NZ_FOXM01000002.1"/>
</dbReference>
<organism evidence="2 3">
    <name type="scientific">Geopseudomonas sagittaria</name>
    <dbReference type="NCBI Taxonomy" id="1135990"/>
    <lineage>
        <taxon>Bacteria</taxon>
        <taxon>Pseudomonadati</taxon>
        <taxon>Pseudomonadota</taxon>
        <taxon>Gammaproteobacteria</taxon>
        <taxon>Pseudomonadales</taxon>
        <taxon>Pseudomonadaceae</taxon>
        <taxon>Geopseudomonas</taxon>
    </lineage>
</organism>
<feature type="transmembrane region" description="Helical" evidence="1">
    <location>
        <begin position="7"/>
        <end position="29"/>
    </location>
</feature>